<keyword evidence="2" id="KW-1185">Reference proteome</keyword>
<dbReference type="Proteomes" id="UP000644507">
    <property type="component" value="Unassembled WGS sequence"/>
</dbReference>
<dbReference type="GO" id="GO:0004519">
    <property type="term" value="F:endonuclease activity"/>
    <property type="evidence" value="ECO:0007669"/>
    <property type="project" value="UniProtKB-KW"/>
</dbReference>
<gene>
    <name evidence="1" type="ORF">GCM10007100_03220</name>
</gene>
<reference evidence="1" key="2">
    <citation type="submission" date="2020-09" db="EMBL/GenBank/DDBJ databases">
        <authorList>
            <person name="Sun Q."/>
            <person name="Kim S."/>
        </authorList>
    </citation>
    <scope>NUCLEOTIDE SEQUENCE</scope>
    <source>
        <strain evidence="1">KCTC 12988</strain>
    </source>
</reference>
<reference evidence="1" key="1">
    <citation type="journal article" date="2014" name="Int. J. Syst. Evol. Microbiol.">
        <title>Complete genome sequence of Corynebacterium casei LMG S-19264T (=DSM 44701T), isolated from a smear-ripened cheese.</title>
        <authorList>
            <consortium name="US DOE Joint Genome Institute (JGI-PGF)"/>
            <person name="Walter F."/>
            <person name="Albersmeier A."/>
            <person name="Kalinowski J."/>
            <person name="Ruckert C."/>
        </authorList>
    </citation>
    <scope>NUCLEOTIDE SEQUENCE</scope>
    <source>
        <strain evidence="1">KCTC 12988</strain>
    </source>
</reference>
<comment type="caution">
    <text evidence="1">The sequence shown here is derived from an EMBL/GenBank/DDBJ whole genome shotgun (WGS) entry which is preliminary data.</text>
</comment>
<dbReference type="EMBL" id="BMXI01000001">
    <property type="protein sequence ID" value="GHC41738.1"/>
    <property type="molecule type" value="Genomic_DNA"/>
</dbReference>
<keyword evidence="1" id="KW-0540">Nuclease</keyword>
<protein>
    <submittedName>
        <fullName evidence="1">Type II restriction-modification system endonuclease</fullName>
    </submittedName>
</protein>
<organism evidence="1 2">
    <name type="scientific">Roseibacillus persicicus</name>
    <dbReference type="NCBI Taxonomy" id="454148"/>
    <lineage>
        <taxon>Bacteria</taxon>
        <taxon>Pseudomonadati</taxon>
        <taxon>Verrucomicrobiota</taxon>
        <taxon>Verrucomicrobiia</taxon>
        <taxon>Verrucomicrobiales</taxon>
        <taxon>Verrucomicrobiaceae</taxon>
        <taxon>Roseibacillus</taxon>
    </lineage>
</organism>
<dbReference type="AlphaFoldDB" id="A0A918TE47"/>
<evidence type="ECO:0000313" key="1">
    <source>
        <dbReference type="EMBL" id="GHC41738.1"/>
    </source>
</evidence>
<evidence type="ECO:0000313" key="2">
    <source>
        <dbReference type="Proteomes" id="UP000644507"/>
    </source>
</evidence>
<sequence>MKPYNPLEKENLGKSVAESLLNSPPVPLGEIKTFKGAGIYAIYYNGKFEPYLPFQKWNTSATELRLPIYVGKAIPSGARKGNVDPEVSARGTDLYKRLEDHRKSVVKATNLEVTDFWCRYLTVDDIWIPLGESLIIQLYRPLWNSVVDGFGNHDPGSGRYKGARPSWDAIHPGRSWATKCAPAKLSEENILKKISDYWSTQTLVL</sequence>
<dbReference type="Pfam" id="PF09517">
    <property type="entry name" value="RE_Eco29kI"/>
    <property type="match status" value="1"/>
</dbReference>
<name>A0A918TE47_9BACT</name>
<proteinExistence type="predicted"/>
<accession>A0A918TE47</accession>
<dbReference type="RefSeq" id="WP_189566724.1">
    <property type="nucleotide sequence ID" value="NZ_BMXI01000001.1"/>
</dbReference>
<dbReference type="InterPro" id="IPR018575">
    <property type="entry name" value="Restrct_endonuc_II_Eco29kI"/>
</dbReference>
<keyword evidence="1" id="KW-0378">Hydrolase</keyword>
<keyword evidence="1" id="KW-0255">Endonuclease</keyword>